<dbReference type="EC" id="2.1.1.20" evidence="1"/>
<reference evidence="8 9" key="1">
    <citation type="journal article" date="2019" name="Proc. Natl. Acad. Sci. U.S.A.">
        <title>Regulatory changes in pterin and carotenoid genes underlie balanced color polymorphisms in the wall lizard.</title>
        <authorList>
            <person name="Andrade P."/>
            <person name="Pinho C."/>
            <person name="Perez I de Lanuza G."/>
            <person name="Afonso S."/>
            <person name="Brejcha J."/>
            <person name="Rubin C.J."/>
            <person name="Wallerman O."/>
            <person name="Pereira P."/>
            <person name="Sabatino S.J."/>
            <person name="Bellati A."/>
            <person name="Pellitteri-Rosa D."/>
            <person name="Bosakova Z."/>
            <person name="Bunikis I."/>
            <person name="Carretero M.A."/>
            <person name="Feiner N."/>
            <person name="Marsik P."/>
            <person name="Pauperio F."/>
            <person name="Salvi D."/>
            <person name="Soler L."/>
            <person name="While G.M."/>
            <person name="Uller T."/>
            <person name="Font E."/>
            <person name="Andersson L."/>
            <person name="Carneiro M."/>
        </authorList>
    </citation>
    <scope>NUCLEOTIDE SEQUENCE</scope>
</reference>
<dbReference type="GO" id="GO:0042802">
    <property type="term" value="F:identical protein binding"/>
    <property type="evidence" value="ECO:0007669"/>
    <property type="project" value="TreeGrafter"/>
</dbReference>
<keyword evidence="5" id="KW-0949">S-adenosyl-L-methionine</keyword>
<dbReference type="PANTHER" id="PTHR16458">
    <property type="entry name" value="GLYCINE N-METHYLTRANSFERASE"/>
    <property type="match status" value="1"/>
</dbReference>
<evidence type="ECO:0000256" key="5">
    <source>
        <dbReference type="ARBA" id="ARBA00022691"/>
    </source>
</evidence>
<dbReference type="Ensembl" id="ENSPMRT00000035441.1">
    <property type="protein sequence ID" value="ENSPMRP00000033410.1"/>
    <property type="gene ID" value="ENSPMRG00000021656.1"/>
</dbReference>
<dbReference type="GO" id="GO:1904047">
    <property type="term" value="F:S-adenosyl-L-methionine binding"/>
    <property type="evidence" value="ECO:0007669"/>
    <property type="project" value="TreeGrafter"/>
</dbReference>
<evidence type="ECO:0000256" key="7">
    <source>
        <dbReference type="ARBA" id="ARBA00048261"/>
    </source>
</evidence>
<evidence type="ECO:0000256" key="2">
    <source>
        <dbReference type="ARBA" id="ARBA00019972"/>
    </source>
</evidence>
<comment type="catalytic activity">
    <reaction evidence="7">
        <text>glycine + S-adenosyl-L-methionine = sarcosine + S-adenosyl-L-homocysteine + H(+)</text>
        <dbReference type="Rhea" id="RHEA:19937"/>
        <dbReference type="ChEBI" id="CHEBI:15378"/>
        <dbReference type="ChEBI" id="CHEBI:57305"/>
        <dbReference type="ChEBI" id="CHEBI:57433"/>
        <dbReference type="ChEBI" id="CHEBI:57856"/>
        <dbReference type="ChEBI" id="CHEBI:59789"/>
        <dbReference type="EC" id="2.1.1.20"/>
    </reaction>
    <physiologicalReaction direction="left-to-right" evidence="7">
        <dbReference type="Rhea" id="RHEA:19938"/>
    </physiologicalReaction>
</comment>
<dbReference type="SUPFAM" id="SSF53335">
    <property type="entry name" value="S-adenosyl-L-methionine-dependent methyltransferases"/>
    <property type="match status" value="1"/>
</dbReference>
<name>A0A670KAM1_PODMU</name>
<protein>
    <recommendedName>
        <fullName evidence="2">Glycine N-methyltransferase</fullName>
        <ecNumber evidence="1">2.1.1.20</ecNumber>
    </recommendedName>
</protein>
<dbReference type="Proteomes" id="UP000472272">
    <property type="component" value="Chromosome 14"/>
</dbReference>
<proteinExistence type="predicted"/>
<dbReference type="GO" id="GO:0006730">
    <property type="term" value="P:one-carbon metabolic process"/>
    <property type="evidence" value="ECO:0007669"/>
    <property type="project" value="TreeGrafter"/>
</dbReference>
<dbReference type="GeneTree" id="ENSGT00390000006845"/>
<evidence type="ECO:0000313" key="9">
    <source>
        <dbReference type="Proteomes" id="UP000472272"/>
    </source>
</evidence>
<evidence type="ECO:0000313" key="8">
    <source>
        <dbReference type="Ensembl" id="ENSPMRP00000033410.1"/>
    </source>
</evidence>
<dbReference type="InterPro" id="IPR029063">
    <property type="entry name" value="SAM-dependent_MTases_sf"/>
</dbReference>
<keyword evidence="3" id="KW-0489">Methyltransferase</keyword>
<dbReference type="GO" id="GO:0051289">
    <property type="term" value="P:protein homotetramerization"/>
    <property type="evidence" value="ECO:0007669"/>
    <property type="project" value="TreeGrafter"/>
</dbReference>
<dbReference type="GO" id="GO:0046500">
    <property type="term" value="P:S-adenosylmethionine metabolic process"/>
    <property type="evidence" value="ECO:0007669"/>
    <property type="project" value="TreeGrafter"/>
</dbReference>
<dbReference type="InterPro" id="IPR014369">
    <property type="entry name" value="Gly/Sar_N_MeTrfase"/>
</dbReference>
<evidence type="ECO:0000256" key="4">
    <source>
        <dbReference type="ARBA" id="ARBA00022679"/>
    </source>
</evidence>
<dbReference type="AlphaFoldDB" id="A0A670KAM1"/>
<keyword evidence="6" id="KW-0290">Folate-binding</keyword>
<dbReference type="GO" id="GO:1901052">
    <property type="term" value="P:sarcosine metabolic process"/>
    <property type="evidence" value="ECO:0007669"/>
    <property type="project" value="TreeGrafter"/>
</dbReference>
<dbReference type="GO" id="GO:0046498">
    <property type="term" value="P:S-adenosylhomocysteine metabolic process"/>
    <property type="evidence" value="ECO:0007669"/>
    <property type="project" value="TreeGrafter"/>
</dbReference>
<organism evidence="8 9">
    <name type="scientific">Podarcis muralis</name>
    <name type="common">Wall lizard</name>
    <name type="synonym">Lacerta muralis</name>
    <dbReference type="NCBI Taxonomy" id="64176"/>
    <lineage>
        <taxon>Eukaryota</taxon>
        <taxon>Metazoa</taxon>
        <taxon>Chordata</taxon>
        <taxon>Craniata</taxon>
        <taxon>Vertebrata</taxon>
        <taxon>Euteleostomi</taxon>
        <taxon>Lepidosauria</taxon>
        <taxon>Squamata</taxon>
        <taxon>Bifurcata</taxon>
        <taxon>Unidentata</taxon>
        <taxon>Episquamata</taxon>
        <taxon>Laterata</taxon>
        <taxon>Lacertibaenia</taxon>
        <taxon>Lacertidae</taxon>
        <taxon>Podarcis</taxon>
    </lineage>
</organism>
<evidence type="ECO:0000256" key="6">
    <source>
        <dbReference type="ARBA" id="ARBA00022954"/>
    </source>
</evidence>
<dbReference type="GO" id="GO:0017174">
    <property type="term" value="F:glycine N-methyltransferase activity"/>
    <property type="evidence" value="ECO:0007669"/>
    <property type="project" value="UniProtKB-EC"/>
</dbReference>
<dbReference type="GO" id="GO:0006111">
    <property type="term" value="P:regulation of gluconeogenesis"/>
    <property type="evidence" value="ECO:0007669"/>
    <property type="project" value="TreeGrafter"/>
</dbReference>
<sequence length="69" mass="7842">MVDSIYQTHSLGVAAEGLPDQYADDRAAWVWQLYIGDMRSRTTKYKNWLVSLLCAQRSNTVLDMACGTR</sequence>
<evidence type="ECO:0000256" key="1">
    <source>
        <dbReference type="ARBA" id="ARBA00011999"/>
    </source>
</evidence>
<dbReference type="GO" id="GO:0032259">
    <property type="term" value="P:methylation"/>
    <property type="evidence" value="ECO:0007669"/>
    <property type="project" value="UniProtKB-KW"/>
</dbReference>
<dbReference type="PANTHER" id="PTHR16458:SF2">
    <property type="entry name" value="GLYCINE N-METHYLTRANSFERASE"/>
    <property type="match status" value="1"/>
</dbReference>
<reference evidence="8" key="2">
    <citation type="submission" date="2025-08" db="UniProtKB">
        <authorList>
            <consortium name="Ensembl"/>
        </authorList>
    </citation>
    <scope>IDENTIFICATION</scope>
</reference>
<keyword evidence="4" id="KW-0808">Transferase</keyword>
<dbReference type="GO" id="GO:0005829">
    <property type="term" value="C:cytosol"/>
    <property type="evidence" value="ECO:0007669"/>
    <property type="project" value="TreeGrafter"/>
</dbReference>
<accession>A0A670KAM1</accession>
<reference evidence="8" key="3">
    <citation type="submission" date="2025-09" db="UniProtKB">
        <authorList>
            <consortium name="Ensembl"/>
        </authorList>
    </citation>
    <scope>IDENTIFICATION</scope>
</reference>
<dbReference type="GO" id="GO:0005542">
    <property type="term" value="F:folic acid binding"/>
    <property type="evidence" value="ECO:0007669"/>
    <property type="project" value="UniProtKB-KW"/>
</dbReference>
<dbReference type="GO" id="GO:0016594">
    <property type="term" value="F:glycine binding"/>
    <property type="evidence" value="ECO:0007669"/>
    <property type="project" value="TreeGrafter"/>
</dbReference>
<keyword evidence="9" id="KW-1185">Reference proteome</keyword>
<evidence type="ECO:0000256" key="3">
    <source>
        <dbReference type="ARBA" id="ARBA00022603"/>
    </source>
</evidence>